<dbReference type="InterPro" id="IPR036404">
    <property type="entry name" value="Jacalin-like_lectin_dom_sf"/>
</dbReference>
<evidence type="ECO:0000313" key="5">
    <source>
        <dbReference type="Proteomes" id="UP001158986"/>
    </source>
</evidence>
<proteinExistence type="predicted"/>
<evidence type="ECO:0000313" key="4">
    <source>
        <dbReference type="EMBL" id="CAH0518349.1"/>
    </source>
</evidence>
<dbReference type="SMART" id="SM00915">
    <property type="entry name" value="Jacalin"/>
    <property type="match status" value="1"/>
</dbReference>
<feature type="domain" description="Jacalin-type lectin" evidence="3">
    <location>
        <begin position="254"/>
        <end position="398"/>
    </location>
</feature>
<gene>
    <name evidence="4" type="ORF">PBS001_LOCUS4922</name>
</gene>
<name>A0ABN8D223_9STRA</name>
<dbReference type="PROSITE" id="PS51752">
    <property type="entry name" value="JACALIN_LECTIN"/>
    <property type="match status" value="1"/>
</dbReference>
<comment type="caution">
    <text evidence="4">The sequence shown here is derived from an EMBL/GenBank/DDBJ whole genome shotgun (WGS) entry which is preliminary data.</text>
</comment>
<feature type="signal peptide" evidence="2">
    <location>
        <begin position="1"/>
        <end position="30"/>
    </location>
</feature>
<feature type="transmembrane region" description="Helical" evidence="1">
    <location>
        <begin position="525"/>
        <end position="544"/>
    </location>
</feature>
<keyword evidence="1" id="KW-1133">Transmembrane helix</keyword>
<dbReference type="Gene3D" id="2.100.10.30">
    <property type="entry name" value="Jacalin-like lectin domain"/>
    <property type="match status" value="1"/>
</dbReference>
<evidence type="ECO:0000256" key="2">
    <source>
        <dbReference type="SAM" id="SignalP"/>
    </source>
</evidence>
<dbReference type="InterPro" id="IPR001229">
    <property type="entry name" value="Jacalin-like_lectin_dom"/>
</dbReference>
<evidence type="ECO:0000256" key="1">
    <source>
        <dbReference type="SAM" id="Phobius"/>
    </source>
</evidence>
<keyword evidence="5" id="KW-1185">Reference proteome</keyword>
<dbReference type="EMBL" id="CAKLCB010000262">
    <property type="protein sequence ID" value="CAH0518349.1"/>
    <property type="molecule type" value="Genomic_DNA"/>
</dbReference>
<accession>A0ABN8D223</accession>
<feature type="chain" id="PRO_5047323326" description="Jacalin-type lectin domain-containing protein" evidence="2">
    <location>
        <begin position="31"/>
        <end position="916"/>
    </location>
</feature>
<protein>
    <recommendedName>
        <fullName evidence="3">Jacalin-type lectin domain-containing protein</fullName>
    </recommendedName>
</protein>
<evidence type="ECO:0000259" key="3">
    <source>
        <dbReference type="PROSITE" id="PS51752"/>
    </source>
</evidence>
<feature type="transmembrane region" description="Helical" evidence="1">
    <location>
        <begin position="590"/>
        <end position="610"/>
    </location>
</feature>
<dbReference type="Proteomes" id="UP001158986">
    <property type="component" value="Unassembled WGS sequence"/>
</dbReference>
<sequence length="916" mass="98796">MVLQTVRLAIHTLLLLQVLDHNSFLVLSDSKSVNFDDLISTSMSPANIHESNLEERDGFLGINMGPPAVEGRDEDLYATTTPMPGFVKPSVRDYIAQHGSFLDDFVNVDALLGSGSDASEADTNAPATNAKGAVALASDRVTDEEEIKGTASKVPATNAKGVVASASDEELDVEGLDQDEDMIANLGSEDEANLMQLMGSGASGITAALDGSKAGEIEAMMKKLGGLFSMVDGFSLFGGDPTVPQNKTIEDNDIILGQVFGGKEHGDAFSDISNVRFGGMFLNITLRGGQRLDKIVLEVMTQEEIGTLSHGGSGGGFAFVEPQIGEGIASVEVNWNKHNGKTCIFYMKLTLTGGKTISAGKETGNKAVIKPPKNYKIAGFHGRASSKGIFCIGAIYTRVGAVDLKVTDVMAITSKGSPDIYNYNTTIRNWVGKNEHGKDTACYQKRVDVSSTNMCPSGYRQEDDTCVAQCPLDYPVECYKECIPQNNDCAQAVLAKVSAVAAVVLNAATMGLFGSFVAMGRVIQFGIQCALSIANAVKSLIYYLRYTQTEIPKTDLEKLADKAFQMQIAMLDLPIAVATCLGIPIPPKLLFTAVVMVVVSAIVMMAVVIGEQIFSSKKNIMRMLRESGAMNGTALNHEVLELEDFIKPKNGTCGYEMKTLTNRVLGKVHEIRSKTPKADEEDVRVAVSKSPIITDDIPIITNHCMGQILPNTTHAASFSTRHLLRKTLSVIIEQLIKTGTTDMGKHVSRNEKILDYSDLGLFMMSMFDPTGIAWMASEFVQPICGPSEYIGEIDDGTLYDALGLTTVDQAFVGSYGVWKKKGDGSVTVYFESVDKFEVEVVIYSGSEKVNTVKVPANGKAKWSAKVEDLEDKSLYMDRWRPGLFGLRGSGGGSLLMWVPRSSQGGNLIMHVRLNVS</sequence>
<keyword evidence="1" id="KW-0472">Membrane</keyword>
<keyword evidence="2" id="KW-0732">Signal</keyword>
<dbReference type="SUPFAM" id="SSF51101">
    <property type="entry name" value="Mannose-binding lectins"/>
    <property type="match status" value="1"/>
</dbReference>
<keyword evidence="1" id="KW-0812">Transmembrane</keyword>
<reference evidence="4 5" key="1">
    <citation type="submission" date="2021-11" db="EMBL/GenBank/DDBJ databases">
        <authorList>
            <person name="Islam A."/>
            <person name="Islam S."/>
            <person name="Flora M.S."/>
            <person name="Rahman M."/>
            <person name="Ziaur R.M."/>
            <person name="Epstein J.H."/>
            <person name="Hassan M."/>
            <person name="Klassen M."/>
            <person name="Woodard K."/>
            <person name="Webb A."/>
            <person name="Webby R.J."/>
            <person name="El Zowalaty M.E."/>
        </authorList>
    </citation>
    <scope>NUCLEOTIDE SEQUENCE [LARGE SCALE GENOMIC DNA]</scope>
    <source>
        <strain evidence="4">Pbs1</strain>
    </source>
</reference>
<organism evidence="4 5">
    <name type="scientific">Peronospora belbahrii</name>
    <dbReference type="NCBI Taxonomy" id="622444"/>
    <lineage>
        <taxon>Eukaryota</taxon>
        <taxon>Sar</taxon>
        <taxon>Stramenopiles</taxon>
        <taxon>Oomycota</taxon>
        <taxon>Peronosporomycetes</taxon>
        <taxon>Peronosporales</taxon>
        <taxon>Peronosporaceae</taxon>
        <taxon>Peronospora</taxon>
    </lineage>
</organism>
<dbReference type="Pfam" id="PF01419">
    <property type="entry name" value="Jacalin"/>
    <property type="match status" value="1"/>
</dbReference>